<dbReference type="Pfam" id="PF00515">
    <property type="entry name" value="TPR_1"/>
    <property type="match status" value="2"/>
</dbReference>
<feature type="repeat" description="TPR" evidence="4">
    <location>
        <begin position="172"/>
        <end position="205"/>
    </location>
</feature>
<evidence type="ECO:0000313" key="7">
    <source>
        <dbReference type="EMBL" id="GJE85904.1"/>
    </source>
</evidence>
<evidence type="ECO:0000256" key="5">
    <source>
        <dbReference type="SAM" id="MobiDB-lite"/>
    </source>
</evidence>
<dbReference type="PANTHER" id="PTHR45831">
    <property type="entry name" value="LD24721P"/>
    <property type="match status" value="1"/>
</dbReference>
<feature type="compositionally biased region" description="Low complexity" evidence="5">
    <location>
        <begin position="231"/>
        <end position="241"/>
    </location>
</feature>
<keyword evidence="8" id="KW-1185">Reference proteome</keyword>
<dbReference type="SMART" id="SM00028">
    <property type="entry name" value="TPR"/>
    <property type="match status" value="3"/>
</dbReference>
<sequence>MSDKQRLVLSIIDFLNQSIQDGTVKQDDQESLEVAIQCIGEAFGVDPSNEEQAKRLSVKPATLPSIFDVFIKTREKMGSTASSSASSSAPAQPAAPTEADKAEAEKLKAQGNAKMSTKEYDAAIDLYTQAISKDGTNAVYYSNRAAAYSSKNDHQNAINDAEKALEVDPSFVRAYHRLGHAHYSLSDYQSAADAFRRGLELDPTNANLKTGLQSAEARLPKEDDDLPPLEPADASTLSGAGAAAGAGAGAGAGGLADMLRGMGGGAGGGAGGMPDLAGMLNNPMMMQMAQQMMANGGMERLMQNPGVADMMNRMQSGGGMPSMADLMSNPALRDLANQFGAGGGQ</sequence>
<dbReference type="InterPro" id="IPR047150">
    <property type="entry name" value="SGT"/>
</dbReference>
<comment type="similarity">
    <text evidence="1">Belongs to the SGT family.</text>
</comment>
<evidence type="ECO:0000256" key="4">
    <source>
        <dbReference type="PROSITE-ProRule" id="PRU00339"/>
    </source>
</evidence>
<feature type="region of interest" description="Disordered" evidence="5">
    <location>
        <begin position="221"/>
        <end position="243"/>
    </location>
</feature>
<evidence type="ECO:0000259" key="6">
    <source>
        <dbReference type="Pfam" id="PF16546"/>
    </source>
</evidence>
<reference evidence="7 8" key="1">
    <citation type="submission" date="2021-08" db="EMBL/GenBank/DDBJ databases">
        <title>Draft Genome Sequence of Phanerochaete sordida strain YK-624.</title>
        <authorList>
            <person name="Mori T."/>
            <person name="Dohra H."/>
            <person name="Suzuki T."/>
            <person name="Kawagishi H."/>
            <person name="Hirai H."/>
        </authorList>
    </citation>
    <scope>NUCLEOTIDE SEQUENCE [LARGE SCALE GENOMIC DNA]</scope>
    <source>
        <strain evidence="7 8">YK-624</strain>
    </source>
</reference>
<name>A0A9P3G0Y5_9APHY</name>
<evidence type="ECO:0000313" key="8">
    <source>
        <dbReference type="Proteomes" id="UP000703269"/>
    </source>
</evidence>
<dbReference type="PROSITE" id="PS50005">
    <property type="entry name" value="TPR"/>
    <property type="match status" value="3"/>
</dbReference>
<gene>
    <name evidence="7" type="ORF">PsYK624_019830</name>
</gene>
<feature type="compositionally biased region" description="Low complexity" evidence="5">
    <location>
        <begin position="80"/>
        <end position="97"/>
    </location>
</feature>
<dbReference type="Proteomes" id="UP000703269">
    <property type="component" value="Unassembled WGS sequence"/>
</dbReference>
<dbReference type="InterPro" id="IPR019734">
    <property type="entry name" value="TPR_rpt"/>
</dbReference>
<feature type="region of interest" description="Disordered" evidence="5">
    <location>
        <begin position="80"/>
        <end position="113"/>
    </location>
</feature>
<dbReference type="GO" id="GO:0072380">
    <property type="term" value="C:TRC complex"/>
    <property type="evidence" value="ECO:0007669"/>
    <property type="project" value="TreeGrafter"/>
</dbReference>
<dbReference type="EMBL" id="BPQB01000003">
    <property type="protein sequence ID" value="GJE85904.1"/>
    <property type="molecule type" value="Genomic_DNA"/>
</dbReference>
<dbReference type="SUPFAM" id="SSF48452">
    <property type="entry name" value="TPR-like"/>
    <property type="match status" value="1"/>
</dbReference>
<comment type="caution">
    <text evidence="7">The sequence shown here is derived from an EMBL/GenBank/DDBJ whole genome shotgun (WGS) entry which is preliminary data.</text>
</comment>
<accession>A0A9P3G0Y5</accession>
<dbReference type="FunFam" id="1.20.5.420:FF:000005">
    <property type="entry name" value="Hsc70 cochaperone (SGT), putative"/>
    <property type="match status" value="1"/>
</dbReference>
<keyword evidence="3 4" id="KW-0802">TPR repeat</keyword>
<feature type="repeat" description="TPR" evidence="4">
    <location>
        <begin position="104"/>
        <end position="137"/>
    </location>
</feature>
<dbReference type="GO" id="GO:0016020">
    <property type="term" value="C:membrane"/>
    <property type="evidence" value="ECO:0007669"/>
    <property type="project" value="TreeGrafter"/>
</dbReference>
<dbReference type="GO" id="GO:0006620">
    <property type="term" value="P:post-translational protein targeting to endoplasmic reticulum membrane"/>
    <property type="evidence" value="ECO:0007669"/>
    <property type="project" value="TreeGrafter"/>
</dbReference>
<feature type="compositionally biased region" description="Basic and acidic residues" evidence="5">
    <location>
        <begin position="98"/>
        <end position="108"/>
    </location>
</feature>
<feature type="domain" description="SGTA homodimerisation" evidence="6">
    <location>
        <begin position="4"/>
        <end position="68"/>
    </location>
</feature>
<dbReference type="Pfam" id="PF16546">
    <property type="entry name" value="SGTA_dimer"/>
    <property type="match status" value="1"/>
</dbReference>
<dbReference type="AlphaFoldDB" id="A0A9P3G0Y5"/>
<dbReference type="OrthoDB" id="2335338at2759"/>
<dbReference type="Gene3D" id="1.25.40.10">
    <property type="entry name" value="Tetratricopeptide repeat domain"/>
    <property type="match status" value="1"/>
</dbReference>
<feature type="repeat" description="TPR" evidence="4">
    <location>
        <begin position="138"/>
        <end position="171"/>
    </location>
</feature>
<evidence type="ECO:0000256" key="1">
    <source>
        <dbReference type="ARBA" id="ARBA00008175"/>
    </source>
</evidence>
<dbReference type="PROSITE" id="PS50293">
    <property type="entry name" value="TPR_REGION"/>
    <property type="match status" value="1"/>
</dbReference>
<dbReference type="PANTHER" id="PTHR45831:SF2">
    <property type="entry name" value="LD24721P"/>
    <property type="match status" value="1"/>
</dbReference>
<organism evidence="7 8">
    <name type="scientific">Phanerochaete sordida</name>
    <dbReference type="NCBI Taxonomy" id="48140"/>
    <lineage>
        <taxon>Eukaryota</taxon>
        <taxon>Fungi</taxon>
        <taxon>Dikarya</taxon>
        <taxon>Basidiomycota</taxon>
        <taxon>Agaricomycotina</taxon>
        <taxon>Agaricomycetes</taxon>
        <taxon>Polyporales</taxon>
        <taxon>Phanerochaetaceae</taxon>
        <taxon>Phanerochaete</taxon>
    </lineage>
</organism>
<protein>
    <submittedName>
        <fullName evidence="7">Hsc70 cochaperone</fullName>
    </submittedName>
</protein>
<evidence type="ECO:0000256" key="2">
    <source>
        <dbReference type="ARBA" id="ARBA00022737"/>
    </source>
</evidence>
<evidence type="ECO:0000256" key="3">
    <source>
        <dbReference type="ARBA" id="ARBA00022803"/>
    </source>
</evidence>
<proteinExistence type="inferred from homology"/>
<dbReference type="Gene3D" id="1.20.5.420">
    <property type="entry name" value="Immunoglobulin FC, subunit C"/>
    <property type="match status" value="1"/>
</dbReference>
<dbReference type="GO" id="GO:0060090">
    <property type="term" value="F:molecular adaptor activity"/>
    <property type="evidence" value="ECO:0007669"/>
    <property type="project" value="TreeGrafter"/>
</dbReference>
<dbReference type="InterPro" id="IPR011990">
    <property type="entry name" value="TPR-like_helical_dom_sf"/>
</dbReference>
<dbReference type="InterPro" id="IPR032374">
    <property type="entry name" value="SGTA_dimer"/>
</dbReference>
<keyword evidence="2" id="KW-0677">Repeat</keyword>